<reference evidence="1" key="1">
    <citation type="submission" date="2021-09" db="EMBL/GenBank/DDBJ databases">
        <authorList>
            <consortium name="AG Swart"/>
            <person name="Singh M."/>
            <person name="Singh A."/>
            <person name="Seah K."/>
            <person name="Emmerich C."/>
        </authorList>
    </citation>
    <scope>NUCLEOTIDE SEQUENCE</scope>
    <source>
        <strain evidence="1">ATCC30299</strain>
    </source>
</reference>
<sequence length="100" mass="11805">MKINFLENFLGRQKYCKALQKTARPVKKWQSQAKKCKTCKIFASFAKTLDKSKSNLKKKQSHAKIKKKWKISQSRQNFCRVAKKLQKLAKITIRKFNSKI</sequence>
<gene>
    <name evidence="1" type="ORF">BSTOLATCC_MIC21061</name>
</gene>
<protein>
    <submittedName>
        <fullName evidence="1">Uncharacterized protein</fullName>
    </submittedName>
</protein>
<evidence type="ECO:0000313" key="2">
    <source>
        <dbReference type="Proteomes" id="UP001162131"/>
    </source>
</evidence>
<dbReference type="AlphaFoldDB" id="A0AAU9IRE3"/>
<evidence type="ECO:0000313" key="1">
    <source>
        <dbReference type="EMBL" id="CAG9318141.1"/>
    </source>
</evidence>
<accession>A0AAU9IRE3</accession>
<organism evidence="1 2">
    <name type="scientific">Blepharisma stoltei</name>
    <dbReference type="NCBI Taxonomy" id="1481888"/>
    <lineage>
        <taxon>Eukaryota</taxon>
        <taxon>Sar</taxon>
        <taxon>Alveolata</taxon>
        <taxon>Ciliophora</taxon>
        <taxon>Postciliodesmatophora</taxon>
        <taxon>Heterotrichea</taxon>
        <taxon>Heterotrichida</taxon>
        <taxon>Blepharismidae</taxon>
        <taxon>Blepharisma</taxon>
    </lineage>
</organism>
<comment type="caution">
    <text evidence="1">The sequence shown here is derived from an EMBL/GenBank/DDBJ whole genome shotgun (WGS) entry which is preliminary data.</text>
</comment>
<dbReference type="EMBL" id="CAJZBQ010000020">
    <property type="protein sequence ID" value="CAG9318141.1"/>
    <property type="molecule type" value="Genomic_DNA"/>
</dbReference>
<proteinExistence type="predicted"/>
<dbReference type="Proteomes" id="UP001162131">
    <property type="component" value="Unassembled WGS sequence"/>
</dbReference>
<name>A0AAU9IRE3_9CILI</name>
<keyword evidence="2" id="KW-1185">Reference proteome</keyword>